<feature type="domain" description="ABC transporter" evidence="9">
    <location>
        <begin position="240"/>
        <end position="496"/>
    </location>
</feature>
<dbReference type="GO" id="GO:0005524">
    <property type="term" value="F:ATP binding"/>
    <property type="evidence" value="ECO:0007669"/>
    <property type="project" value="UniProtKB-KW"/>
</dbReference>
<evidence type="ECO:0000256" key="7">
    <source>
        <dbReference type="ARBA" id="ARBA00022967"/>
    </source>
</evidence>
<dbReference type="GO" id="GO:0016887">
    <property type="term" value="F:ATP hydrolysis activity"/>
    <property type="evidence" value="ECO:0007669"/>
    <property type="project" value="InterPro"/>
</dbReference>
<dbReference type="RefSeq" id="WP_227322313.1">
    <property type="nucleotide sequence ID" value="NZ_JAESVB010000007.1"/>
</dbReference>
<reference evidence="10" key="1">
    <citation type="journal article" date="2021" name="Microorganisms">
        <title>Acidisoma silvae sp. nov. and Acidisomacellulosilytica sp. nov., Two Acidophilic Bacteria Isolated from Decaying Wood, Hydrolyzing Cellulose and Producing Poly-3-hydroxybutyrate.</title>
        <authorList>
            <person name="Mieszkin S."/>
            <person name="Pouder E."/>
            <person name="Uroz S."/>
            <person name="Simon-Colin C."/>
            <person name="Alain K."/>
        </authorList>
    </citation>
    <scope>NUCLEOTIDE SEQUENCE</scope>
    <source>
        <strain evidence="10">HW T2.11</strain>
    </source>
</reference>
<keyword evidence="1" id="KW-0813">Transport</keyword>
<keyword evidence="8" id="KW-0472">Membrane</keyword>
<dbReference type="Gene3D" id="3.40.50.300">
    <property type="entry name" value="P-loop containing nucleotide triphosphate hydrolases"/>
    <property type="match status" value="2"/>
</dbReference>
<keyword evidence="4" id="KW-0677">Repeat</keyword>
<proteinExistence type="predicted"/>
<gene>
    <name evidence="10" type="ORF">ASILVAE211_15785</name>
</gene>
<evidence type="ECO:0000256" key="5">
    <source>
        <dbReference type="ARBA" id="ARBA00022741"/>
    </source>
</evidence>
<evidence type="ECO:0000256" key="6">
    <source>
        <dbReference type="ARBA" id="ARBA00022840"/>
    </source>
</evidence>
<dbReference type="InterPro" id="IPR050107">
    <property type="entry name" value="ABC_carbohydrate_import_ATPase"/>
</dbReference>
<evidence type="ECO:0000256" key="2">
    <source>
        <dbReference type="ARBA" id="ARBA00022475"/>
    </source>
</evidence>
<accession>A0A963YTZ6</accession>
<dbReference type="InterPro" id="IPR027417">
    <property type="entry name" value="P-loop_NTPase"/>
</dbReference>
<dbReference type="CDD" id="cd03215">
    <property type="entry name" value="ABC_Carb_Monos_II"/>
    <property type="match status" value="1"/>
</dbReference>
<reference evidence="10" key="2">
    <citation type="submission" date="2021-01" db="EMBL/GenBank/DDBJ databases">
        <authorList>
            <person name="Mieszkin S."/>
            <person name="Pouder E."/>
            <person name="Alain K."/>
        </authorList>
    </citation>
    <scope>NUCLEOTIDE SEQUENCE</scope>
    <source>
        <strain evidence="10">HW T2.11</strain>
    </source>
</reference>
<evidence type="ECO:0000256" key="3">
    <source>
        <dbReference type="ARBA" id="ARBA00022597"/>
    </source>
</evidence>
<dbReference type="SMART" id="SM00382">
    <property type="entry name" value="AAA"/>
    <property type="match status" value="1"/>
</dbReference>
<dbReference type="InterPro" id="IPR003593">
    <property type="entry name" value="AAA+_ATPase"/>
</dbReference>
<evidence type="ECO:0000256" key="1">
    <source>
        <dbReference type="ARBA" id="ARBA00022448"/>
    </source>
</evidence>
<keyword evidence="3" id="KW-0762">Sugar transport</keyword>
<evidence type="ECO:0000313" key="10">
    <source>
        <dbReference type="EMBL" id="MCB8876654.1"/>
    </source>
</evidence>
<dbReference type="Pfam" id="PF00005">
    <property type="entry name" value="ABC_tran"/>
    <property type="match status" value="2"/>
</dbReference>
<sequence>MTIAAVEAVDIGKAYGGVAALTKASFTAQAGEVHALVGENGAGKSTLIKIMGGRVRPDSGEIRIGGQAVSLNGPQAAHHLGAWTVFQELTLLPWMTVAENLLLQQEPRSSLGLISRQATLRDADALLARYGVMHIDPRALVEDISLAERQTVEIVRAVSHAPKILFLDEPTSSLVEREVEWLFGQIRRLREQGCSIVFTSHRWAEIRSIADRITIFRGGADVGTFTDIDEDEAVRLMTGRRVEALYPPLTPRPAAAPVMLEARSLSGPNLRQVSFALHQGEVLGVGGLAGHGHRELFRTVFGDAHASGGTLTVQGKEKKFRSPRAAIASGIALVPEDRKTEGLLLRMSVRDNASLAILKRLTRFGILKPQEERRAAQHVVDSLRVRTAGIGLAVGALSGGNQQKVLLGRWLETECQILLLYDVTRGVDVATKHEIYELVASLARSGHAILFYSSDAEELAHLCHRVLVMREGVVAAELHAPGITAEDIVSAAVRDHRAA</sequence>
<evidence type="ECO:0000313" key="11">
    <source>
        <dbReference type="Proteomes" id="UP000708298"/>
    </source>
</evidence>
<dbReference type="InterPro" id="IPR003439">
    <property type="entry name" value="ABC_transporter-like_ATP-bd"/>
</dbReference>
<dbReference type="PANTHER" id="PTHR43790:SF3">
    <property type="entry name" value="D-ALLOSE IMPORT ATP-BINDING PROTEIN ALSA-RELATED"/>
    <property type="match status" value="1"/>
</dbReference>
<dbReference type="AlphaFoldDB" id="A0A963YTZ6"/>
<organism evidence="10 11">
    <name type="scientific">Acidisoma silvae</name>
    <dbReference type="NCBI Taxonomy" id="2802396"/>
    <lineage>
        <taxon>Bacteria</taxon>
        <taxon>Pseudomonadati</taxon>
        <taxon>Pseudomonadota</taxon>
        <taxon>Alphaproteobacteria</taxon>
        <taxon>Acetobacterales</taxon>
        <taxon>Acidocellaceae</taxon>
        <taxon>Acidisoma</taxon>
    </lineage>
</organism>
<name>A0A963YTZ6_9PROT</name>
<dbReference type="CDD" id="cd03216">
    <property type="entry name" value="ABC_Carb_Monos_I"/>
    <property type="match status" value="1"/>
</dbReference>
<protein>
    <submittedName>
        <fullName evidence="10">Sugar ABC transporter ATP-binding protein</fullName>
    </submittedName>
</protein>
<evidence type="ECO:0000256" key="8">
    <source>
        <dbReference type="ARBA" id="ARBA00023136"/>
    </source>
</evidence>
<keyword evidence="5" id="KW-0547">Nucleotide-binding</keyword>
<dbReference type="EMBL" id="JAESVB010000007">
    <property type="protein sequence ID" value="MCB8876654.1"/>
    <property type="molecule type" value="Genomic_DNA"/>
</dbReference>
<feature type="domain" description="ABC transporter" evidence="9">
    <location>
        <begin position="6"/>
        <end position="241"/>
    </location>
</feature>
<keyword evidence="11" id="KW-1185">Reference proteome</keyword>
<evidence type="ECO:0000256" key="4">
    <source>
        <dbReference type="ARBA" id="ARBA00022737"/>
    </source>
</evidence>
<dbReference type="PROSITE" id="PS00211">
    <property type="entry name" value="ABC_TRANSPORTER_1"/>
    <property type="match status" value="1"/>
</dbReference>
<keyword evidence="6 10" id="KW-0067">ATP-binding</keyword>
<dbReference type="InterPro" id="IPR017871">
    <property type="entry name" value="ABC_transporter-like_CS"/>
</dbReference>
<dbReference type="PANTHER" id="PTHR43790">
    <property type="entry name" value="CARBOHYDRATE TRANSPORT ATP-BINDING PROTEIN MG119-RELATED"/>
    <property type="match status" value="1"/>
</dbReference>
<dbReference type="SUPFAM" id="SSF52540">
    <property type="entry name" value="P-loop containing nucleoside triphosphate hydrolases"/>
    <property type="match status" value="2"/>
</dbReference>
<comment type="caution">
    <text evidence="10">The sequence shown here is derived from an EMBL/GenBank/DDBJ whole genome shotgun (WGS) entry which is preliminary data.</text>
</comment>
<keyword evidence="2" id="KW-1003">Cell membrane</keyword>
<evidence type="ECO:0000259" key="9">
    <source>
        <dbReference type="PROSITE" id="PS50893"/>
    </source>
</evidence>
<keyword evidence="7" id="KW-1278">Translocase</keyword>
<dbReference type="Proteomes" id="UP000708298">
    <property type="component" value="Unassembled WGS sequence"/>
</dbReference>
<dbReference type="PROSITE" id="PS50893">
    <property type="entry name" value="ABC_TRANSPORTER_2"/>
    <property type="match status" value="2"/>
</dbReference>